<dbReference type="RefSeq" id="XP_013021073.1">
    <property type="nucleotide sequence ID" value="XM_013165619.1"/>
</dbReference>
<dbReference type="Proteomes" id="UP000015464">
    <property type="component" value="Unassembled WGS sequence"/>
</dbReference>
<gene>
    <name evidence="1" type="ORF">SPOG_02958</name>
</gene>
<protein>
    <submittedName>
        <fullName evidence="1">Uncharacterized protein</fullName>
    </submittedName>
</protein>
<evidence type="ECO:0000313" key="1">
    <source>
        <dbReference type="EMBL" id="EPY53809.1"/>
    </source>
</evidence>
<keyword evidence="2" id="KW-1185">Reference proteome</keyword>
<dbReference type="EMBL" id="KE546988">
    <property type="protein sequence ID" value="EPY53809.1"/>
    <property type="molecule type" value="Genomic_DNA"/>
</dbReference>
<name>S9W5F5_SCHCR</name>
<sequence length="59" mass="7027">MSKEEIIIENWDPKPIKSIRFAGQRLHGKWHEMMNPLTLRQQTIGRENRNQTRSTLVLV</sequence>
<evidence type="ECO:0000313" key="2">
    <source>
        <dbReference type="Proteomes" id="UP000015464"/>
    </source>
</evidence>
<dbReference type="AlphaFoldDB" id="S9W5F5"/>
<organism evidence="1 2">
    <name type="scientific">Schizosaccharomyces cryophilus (strain OY26 / ATCC MYA-4695 / CBS 11777 / NBRC 106824 / NRRL Y48691)</name>
    <name type="common">Fission yeast</name>
    <dbReference type="NCBI Taxonomy" id="653667"/>
    <lineage>
        <taxon>Eukaryota</taxon>
        <taxon>Fungi</taxon>
        <taxon>Dikarya</taxon>
        <taxon>Ascomycota</taxon>
        <taxon>Taphrinomycotina</taxon>
        <taxon>Schizosaccharomycetes</taxon>
        <taxon>Schizosaccharomycetales</taxon>
        <taxon>Schizosaccharomycetaceae</taxon>
        <taxon>Schizosaccharomyces</taxon>
    </lineage>
</organism>
<dbReference type="HOGENOM" id="CLU_2962169_0_0_1"/>
<accession>S9W5F5</accession>
<proteinExistence type="predicted"/>
<dbReference type="GeneID" id="25037279"/>
<reference evidence="1 2" key="1">
    <citation type="journal article" date="2011" name="Science">
        <title>Comparative functional genomics of the fission yeasts.</title>
        <authorList>
            <person name="Rhind N."/>
            <person name="Chen Z."/>
            <person name="Yassour M."/>
            <person name="Thompson D.A."/>
            <person name="Haas B.J."/>
            <person name="Habib N."/>
            <person name="Wapinski I."/>
            <person name="Roy S."/>
            <person name="Lin M.F."/>
            <person name="Heiman D.I."/>
            <person name="Young S.K."/>
            <person name="Furuya K."/>
            <person name="Guo Y."/>
            <person name="Pidoux A."/>
            <person name="Chen H.M."/>
            <person name="Robbertse B."/>
            <person name="Goldberg J.M."/>
            <person name="Aoki K."/>
            <person name="Bayne E.H."/>
            <person name="Berlin A.M."/>
            <person name="Desjardins C.A."/>
            <person name="Dobbs E."/>
            <person name="Dukaj L."/>
            <person name="Fan L."/>
            <person name="FitzGerald M.G."/>
            <person name="French C."/>
            <person name="Gujja S."/>
            <person name="Hansen K."/>
            <person name="Keifenheim D."/>
            <person name="Levin J.Z."/>
            <person name="Mosher R.A."/>
            <person name="Mueller C.A."/>
            <person name="Pfiffner J."/>
            <person name="Priest M."/>
            <person name="Russ C."/>
            <person name="Smialowska A."/>
            <person name="Swoboda P."/>
            <person name="Sykes S.M."/>
            <person name="Vaughn M."/>
            <person name="Vengrova S."/>
            <person name="Yoder R."/>
            <person name="Zeng Q."/>
            <person name="Allshire R."/>
            <person name="Baulcombe D."/>
            <person name="Birren B.W."/>
            <person name="Brown W."/>
            <person name="Ekwall K."/>
            <person name="Kellis M."/>
            <person name="Leatherwood J."/>
            <person name="Levin H."/>
            <person name="Margalit H."/>
            <person name="Martienssen R."/>
            <person name="Nieduszynski C.A."/>
            <person name="Spatafora J.W."/>
            <person name="Friedman N."/>
            <person name="Dalgaard J.Z."/>
            <person name="Baumann P."/>
            <person name="Niki H."/>
            <person name="Regev A."/>
            <person name="Nusbaum C."/>
        </authorList>
    </citation>
    <scope>NUCLEOTIDE SEQUENCE [LARGE SCALE GENOMIC DNA]</scope>
    <source>
        <strain evidence="2">OY26 / ATCC MYA-4695 / CBS 11777 / NBRC 106824 / NRRL Y48691</strain>
    </source>
</reference>